<accession>A0A2I0JMV2</accession>
<reference evidence="1 2" key="1">
    <citation type="submission" date="2017-11" db="EMBL/GenBank/DDBJ databases">
        <title>De-novo sequencing of pomegranate (Punica granatum L.) genome.</title>
        <authorList>
            <person name="Akparov Z."/>
            <person name="Amiraslanov A."/>
            <person name="Hajiyeva S."/>
            <person name="Abbasov M."/>
            <person name="Kaur K."/>
            <person name="Hamwieh A."/>
            <person name="Solovyev V."/>
            <person name="Salamov A."/>
            <person name="Braich B."/>
            <person name="Kosarev P."/>
            <person name="Mahmoud A."/>
            <person name="Hajiyev E."/>
            <person name="Babayeva S."/>
            <person name="Izzatullayeva V."/>
            <person name="Mammadov A."/>
            <person name="Mammadov A."/>
            <person name="Sharifova S."/>
            <person name="Ojaghi J."/>
            <person name="Eynullazada K."/>
            <person name="Bayramov B."/>
            <person name="Abdulazimova A."/>
            <person name="Shahmuradov I."/>
        </authorList>
    </citation>
    <scope>NUCLEOTIDE SEQUENCE [LARGE SCALE GENOMIC DNA]</scope>
    <source>
        <strain evidence="2">cv. AG2017</strain>
        <tissue evidence="1">Leaf</tissue>
    </source>
</reference>
<keyword evidence="2" id="KW-1185">Reference proteome</keyword>
<evidence type="ECO:0000313" key="2">
    <source>
        <dbReference type="Proteomes" id="UP000233551"/>
    </source>
</evidence>
<protein>
    <submittedName>
        <fullName evidence="1">Uncharacterized protein</fullName>
    </submittedName>
</protein>
<proteinExistence type="predicted"/>
<dbReference type="EMBL" id="PGOL01001504">
    <property type="protein sequence ID" value="PKI57599.1"/>
    <property type="molecule type" value="Genomic_DNA"/>
</dbReference>
<comment type="caution">
    <text evidence="1">The sequence shown here is derived from an EMBL/GenBank/DDBJ whole genome shotgun (WGS) entry which is preliminary data.</text>
</comment>
<gene>
    <name evidence="1" type="ORF">CRG98_022070</name>
</gene>
<sequence>MAPPYPTVRCTAATPLLPYSPSPSNPPSLPPLHPSTSSSFIALGLHSSFSLSSQSTGPSPCYLPPVSTALIEYAALAFNFDFVHDLNCLRALQSRLSSANSLQEDALALVQKWSQSEA</sequence>
<organism evidence="1 2">
    <name type="scientific">Punica granatum</name>
    <name type="common">Pomegranate</name>
    <dbReference type="NCBI Taxonomy" id="22663"/>
    <lineage>
        <taxon>Eukaryota</taxon>
        <taxon>Viridiplantae</taxon>
        <taxon>Streptophyta</taxon>
        <taxon>Embryophyta</taxon>
        <taxon>Tracheophyta</taxon>
        <taxon>Spermatophyta</taxon>
        <taxon>Magnoliopsida</taxon>
        <taxon>eudicotyledons</taxon>
        <taxon>Gunneridae</taxon>
        <taxon>Pentapetalae</taxon>
        <taxon>rosids</taxon>
        <taxon>malvids</taxon>
        <taxon>Myrtales</taxon>
        <taxon>Lythraceae</taxon>
        <taxon>Punica</taxon>
    </lineage>
</organism>
<dbReference type="Proteomes" id="UP000233551">
    <property type="component" value="Unassembled WGS sequence"/>
</dbReference>
<evidence type="ECO:0000313" key="1">
    <source>
        <dbReference type="EMBL" id="PKI57599.1"/>
    </source>
</evidence>
<name>A0A2I0JMV2_PUNGR</name>
<dbReference type="AlphaFoldDB" id="A0A2I0JMV2"/>